<evidence type="ECO:0000313" key="2">
    <source>
        <dbReference type="Proteomes" id="UP000693672"/>
    </source>
</evidence>
<dbReference type="AlphaFoldDB" id="A0A916NLP1"/>
<accession>A0A916NLP1</accession>
<dbReference type="EMBL" id="CAJVAS010000058">
    <property type="protein sequence ID" value="CAG7651224.1"/>
    <property type="molecule type" value="Genomic_DNA"/>
</dbReference>
<organism evidence="1 2">
    <name type="scientific">Paenibacillus solanacearum</name>
    <dbReference type="NCBI Taxonomy" id="2048548"/>
    <lineage>
        <taxon>Bacteria</taxon>
        <taxon>Bacillati</taxon>
        <taxon>Bacillota</taxon>
        <taxon>Bacilli</taxon>
        <taxon>Bacillales</taxon>
        <taxon>Paenibacillaceae</taxon>
        <taxon>Paenibacillus</taxon>
    </lineage>
</organism>
<comment type="caution">
    <text evidence="1">The sequence shown here is derived from an EMBL/GenBank/DDBJ whole genome shotgun (WGS) entry which is preliminary data.</text>
</comment>
<sequence length="845" mass="95677">MTAVSSYLAYSPLPLRHSVINRWMVSGIFTRNVRFEPMTMEGDINDWLIKGFSIHENPCRKEFVDARRSANPELPFTEPPAAGGQLSLWDSFKSWDVYFPWGNSRVEESGFYYVPTHMLRYAYTTVVSPAAHKAVFHLKTCGSVALWVNGRLVCDFTPFTRNIEQKTQVEIELEAGENRFFVCHEDLAERDTLYHYTLEYAGPEPLEIRIPLADSETAANVAAMEESLERSCVPADSVTDDEIRIMFEQPFTRNVSFEVSYSSFFSGRYAMQRELAAGQRDLVLGHTSEFGIDYKYFEVSARIGHATVRKLFGIELVNNRFQPQNGEALSVKERKQAALECVADLGIPNIHTAIAKLKTGGDPEQSRDMILNGLIGIEERRDCADFYLIALFRFWRDYRDSGLFDEAFWGRVKETMLGFRYWIDEPGDDVMWFFSENHALLFHSCQLLAGQLFPDDRFTNSGETGAQRQAKAEAQLIGWFERFFAEGLAEWNSSAYIPIDFLGLIQLYDLAELPVLREEARRAMDLLYGYMMSEAHDGYLTSTFGRSYEKELLGNHAAGTTSLIWVGYGVGNVNSTSFNVSLYLSDYTPPQELGELTKLGEGEELEFQLEQGKDGYAKLTHYRTSGFVLSSIADFRPGLKGYQEHVLHLAFSPVAQIWVNHPGEIYAHGSGRPSFWAGNGCLPKVGQYKGLGILLFDVDPDHDADYTHAYFPVDAFARVESRGSWFFAESAGAYAAVYAAGGLELTDSGTNRGRELTSKGRRNVWLVTAADRQEFASFEQFIDRMERMPHEVSVDTLEVRLKDARYGEVRFGWQQPLTVDGEEVRVRDCGVRGTLQRKAREVSGT</sequence>
<keyword evidence="2" id="KW-1185">Reference proteome</keyword>
<dbReference type="RefSeq" id="WP_218095933.1">
    <property type="nucleotide sequence ID" value="NZ_CAJVAS010000058.1"/>
</dbReference>
<dbReference type="Proteomes" id="UP000693672">
    <property type="component" value="Unassembled WGS sequence"/>
</dbReference>
<evidence type="ECO:0000313" key="1">
    <source>
        <dbReference type="EMBL" id="CAG7651224.1"/>
    </source>
</evidence>
<name>A0A916NLP1_9BACL</name>
<gene>
    <name evidence="1" type="ORF">PAESOLCIP111_06272</name>
</gene>
<protein>
    <submittedName>
        <fullName evidence="1">Uncharacterized protein</fullName>
    </submittedName>
</protein>
<proteinExistence type="predicted"/>
<reference evidence="1" key="1">
    <citation type="submission" date="2021-06" db="EMBL/GenBank/DDBJ databases">
        <authorList>
            <person name="Criscuolo A."/>
        </authorList>
    </citation>
    <scope>NUCLEOTIDE SEQUENCE</scope>
    <source>
        <strain evidence="1">CIP111600</strain>
    </source>
</reference>